<keyword evidence="2" id="KW-0547">Nucleotide-binding</keyword>
<dbReference type="InterPro" id="IPR012701">
    <property type="entry name" value="CP_lyase_PhnL"/>
</dbReference>
<dbReference type="PROSITE" id="PS00211">
    <property type="entry name" value="ABC_TRANSPORTER_1"/>
    <property type="match status" value="1"/>
</dbReference>
<dbReference type="eggNOG" id="COG4778">
    <property type="taxonomic scope" value="Bacteria"/>
</dbReference>
<evidence type="ECO:0000256" key="1">
    <source>
        <dbReference type="ARBA" id="ARBA00005417"/>
    </source>
</evidence>
<dbReference type="RefSeq" id="WP_012040409.1">
    <property type="nucleotide sequence ID" value="NC_009484.1"/>
</dbReference>
<dbReference type="STRING" id="349163.Acry_2916"/>
<evidence type="ECO:0000259" key="4">
    <source>
        <dbReference type="PROSITE" id="PS50893"/>
    </source>
</evidence>
<feature type="domain" description="ABC transporter" evidence="4">
    <location>
        <begin position="4"/>
        <end position="231"/>
    </location>
</feature>
<evidence type="ECO:0000313" key="5">
    <source>
        <dbReference type="EMBL" id="ABQ32106.1"/>
    </source>
</evidence>
<dbReference type="Proteomes" id="UP000000245">
    <property type="component" value="Chromosome"/>
</dbReference>
<dbReference type="GO" id="GO:0005524">
    <property type="term" value="F:ATP binding"/>
    <property type="evidence" value="ECO:0007669"/>
    <property type="project" value="UniProtKB-KW"/>
</dbReference>
<dbReference type="Pfam" id="PF00005">
    <property type="entry name" value="ABC_tran"/>
    <property type="match status" value="1"/>
</dbReference>
<dbReference type="InterPro" id="IPR017871">
    <property type="entry name" value="ABC_transporter-like_CS"/>
</dbReference>
<dbReference type="InterPro" id="IPR027417">
    <property type="entry name" value="P-loop_NTPase"/>
</dbReference>
<dbReference type="AlphaFoldDB" id="A5G2M4"/>
<gene>
    <name evidence="5" type="ordered locus">Acry_2916</name>
</gene>
<dbReference type="Gene3D" id="3.40.50.300">
    <property type="entry name" value="P-loop containing nucleotide triphosphate hydrolases"/>
    <property type="match status" value="1"/>
</dbReference>
<accession>A5G2M4</accession>
<evidence type="ECO:0000256" key="3">
    <source>
        <dbReference type="ARBA" id="ARBA00022840"/>
    </source>
</evidence>
<protein>
    <submittedName>
        <fullName evidence="5">Phosphonate C-P lyase system protein PhnL</fullName>
    </submittedName>
</protein>
<dbReference type="InterPro" id="IPR003439">
    <property type="entry name" value="ABC_transporter-like_ATP-bd"/>
</dbReference>
<keyword evidence="6" id="KW-1185">Reference proteome</keyword>
<dbReference type="PROSITE" id="PS50893">
    <property type="entry name" value="ABC_TRANSPORTER_2"/>
    <property type="match status" value="1"/>
</dbReference>
<organism evidence="5 6">
    <name type="scientific">Acidiphilium cryptum (strain JF-5)</name>
    <dbReference type="NCBI Taxonomy" id="349163"/>
    <lineage>
        <taxon>Bacteria</taxon>
        <taxon>Pseudomonadati</taxon>
        <taxon>Pseudomonadota</taxon>
        <taxon>Alphaproteobacteria</taxon>
        <taxon>Acetobacterales</taxon>
        <taxon>Acidocellaceae</taxon>
        <taxon>Acidiphilium</taxon>
    </lineage>
</organism>
<keyword evidence="3" id="KW-0067">ATP-binding</keyword>
<name>A5G2M4_ACICJ</name>
<dbReference type="GO" id="GO:0016829">
    <property type="term" value="F:lyase activity"/>
    <property type="evidence" value="ECO:0007669"/>
    <property type="project" value="UniProtKB-KW"/>
</dbReference>
<sequence length="231" mass="24636">MIVLDAAGLEKTFVLHLQNGTRLPVLRGAGLTLRAGRCVALTGPSGAGKSTLLRALYGNYRVSAGSIRVRHRGAMIDMADAPPERVIEIRRETLGYVSQFLRAMPRLAARDVVAAPLLDRGAAAEAAAARAGAMLDRLGIPTPLHALPPVTFSGGEQQRVNLARAFACEWPILLLDEPTASLDAANRDIVIGLMREAKARGAALLGIFHDRHVRDAVADETLSLEPLKESA</sequence>
<proteinExistence type="inferred from homology"/>
<dbReference type="HOGENOM" id="CLU_000604_1_22_5"/>
<dbReference type="KEGG" id="acr:Acry_2916"/>
<dbReference type="GO" id="GO:0016887">
    <property type="term" value="F:ATP hydrolysis activity"/>
    <property type="evidence" value="ECO:0007669"/>
    <property type="project" value="InterPro"/>
</dbReference>
<keyword evidence="5" id="KW-0456">Lyase</keyword>
<comment type="similarity">
    <text evidence="1">Belongs to the ABC transporter superfamily.</text>
</comment>
<dbReference type="SUPFAM" id="SSF52540">
    <property type="entry name" value="P-loop containing nucleoside triphosphate hydrolases"/>
    <property type="match status" value="1"/>
</dbReference>
<dbReference type="PANTHER" id="PTHR42798">
    <property type="entry name" value="LIPOPROTEIN-RELEASING SYSTEM ATP-BINDING PROTEIN LOLD"/>
    <property type="match status" value="1"/>
</dbReference>
<evidence type="ECO:0000313" key="6">
    <source>
        <dbReference type="Proteomes" id="UP000000245"/>
    </source>
</evidence>
<dbReference type="NCBIfam" id="TIGR02324">
    <property type="entry name" value="CP_lyasePhnL"/>
    <property type="match status" value="1"/>
</dbReference>
<evidence type="ECO:0000256" key="2">
    <source>
        <dbReference type="ARBA" id="ARBA00022741"/>
    </source>
</evidence>
<dbReference type="InterPro" id="IPR003593">
    <property type="entry name" value="AAA+_ATPase"/>
</dbReference>
<dbReference type="EMBL" id="CP000697">
    <property type="protein sequence ID" value="ABQ32106.1"/>
    <property type="molecule type" value="Genomic_DNA"/>
</dbReference>
<dbReference type="SMART" id="SM00382">
    <property type="entry name" value="AAA"/>
    <property type="match status" value="1"/>
</dbReference>
<dbReference type="PANTHER" id="PTHR42798:SF7">
    <property type="entry name" value="ALPHA-D-RIBOSE 1-METHYLPHOSPHONATE 5-TRIPHOSPHATE SYNTHASE SUBUNIT PHNL"/>
    <property type="match status" value="1"/>
</dbReference>
<reference evidence="5 6" key="1">
    <citation type="submission" date="2007-05" db="EMBL/GenBank/DDBJ databases">
        <title>Complete sequence of chromosome of Acidiphilium cryptum JF-5.</title>
        <authorList>
            <consortium name="US DOE Joint Genome Institute"/>
            <person name="Copeland A."/>
            <person name="Lucas S."/>
            <person name="Lapidus A."/>
            <person name="Barry K."/>
            <person name="Detter J.C."/>
            <person name="Glavina del Rio T."/>
            <person name="Hammon N."/>
            <person name="Israni S."/>
            <person name="Dalin E."/>
            <person name="Tice H."/>
            <person name="Pitluck S."/>
            <person name="Sims D."/>
            <person name="Brettin T."/>
            <person name="Bruce D."/>
            <person name="Han C."/>
            <person name="Schmutz J."/>
            <person name="Larimer F."/>
            <person name="Land M."/>
            <person name="Hauser L."/>
            <person name="Kyrpides N."/>
            <person name="Kim E."/>
            <person name="Magnuson T."/>
            <person name="Richardson P."/>
        </authorList>
    </citation>
    <scope>NUCLEOTIDE SEQUENCE [LARGE SCALE GENOMIC DNA]</scope>
    <source>
        <strain evidence="5 6">JF-5</strain>
    </source>
</reference>